<dbReference type="GO" id="GO:0008270">
    <property type="term" value="F:zinc ion binding"/>
    <property type="evidence" value="ECO:0007669"/>
    <property type="project" value="InterPro"/>
</dbReference>
<dbReference type="InterPro" id="IPR002711">
    <property type="entry name" value="HNH"/>
</dbReference>
<dbReference type="CDD" id="cd00085">
    <property type="entry name" value="HNHc"/>
    <property type="match status" value="1"/>
</dbReference>
<gene>
    <name evidence="2" type="ORF">THERMOS_1973</name>
</gene>
<dbReference type="Proteomes" id="UP000643672">
    <property type="component" value="Unassembled WGS sequence"/>
</dbReference>
<evidence type="ECO:0000259" key="1">
    <source>
        <dbReference type="Pfam" id="PF01844"/>
    </source>
</evidence>
<dbReference type="Pfam" id="PF01844">
    <property type="entry name" value="HNH"/>
    <property type="match status" value="1"/>
</dbReference>
<dbReference type="AlphaFoldDB" id="A0A8H8XEA3"/>
<name>A0A8H8XEA3_9GAMM</name>
<dbReference type="GO" id="GO:0004519">
    <property type="term" value="F:endonuclease activity"/>
    <property type="evidence" value="ECO:0007669"/>
    <property type="project" value="InterPro"/>
</dbReference>
<evidence type="ECO:0000313" key="3">
    <source>
        <dbReference type="Proteomes" id="UP000643672"/>
    </source>
</evidence>
<feature type="domain" description="HNH" evidence="1">
    <location>
        <begin position="132"/>
        <end position="187"/>
    </location>
</feature>
<comment type="caution">
    <text evidence="2">The sequence shown here is derived from an EMBL/GenBank/DDBJ whole genome shotgun (WGS) entry which is preliminary data.</text>
</comment>
<organism evidence="2 3">
    <name type="scientific">Bathymodiolus thermophilus thioautotrophic gill symbiont</name>
    <dbReference type="NCBI Taxonomy" id="2360"/>
    <lineage>
        <taxon>Bacteria</taxon>
        <taxon>Pseudomonadati</taxon>
        <taxon>Pseudomonadota</taxon>
        <taxon>Gammaproteobacteria</taxon>
        <taxon>sulfur-oxidizing symbionts</taxon>
    </lineage>
</organism>
<reference evidence="2 3" key="1">
    <citation type="submission" date="2020-05" db="EMBL/GenBank/DDBJ databases">
        <authorList>
            <person name="Petersen J."/>
            <person name="Sayavedra L."/>
        </authorList>
    </citation>
    <scope>NUCLEOTIDE SEQUENCE [LARGE SCALE GENOMIC DNA]</scope>
    <source>
        <strain evidence="2">B thermophilus SOXS</strain>
    </source>
</reference>
<accession>A0A8H8XEA3</accession>
<protein>
    <submittedName>
        <fullName evidence="2">ORF25</fullName>
    </submittedName>
</protein>
<sequence>MVQNEYEYIEFLVKNGLQKDSAYSYGRYLKAVSKALNITINDSAISSEKDVDIIIEKLSKTDLAENYKNNCGTALRKYLKFITETNFIYRSPDEIENPNQYTEGSKKVITVNSYERDNKARNKCIEIHGLGCAVCNMNFENIYGSIGIGFIHVHHIKPLSEINKNYLVSPEKDLIPVCPNCHAMLHRKKNAISIDFLKEMYNENKA</sequence>
<proteinExistence type="predicted"/>
<dbReference type="GO" id="GO:0003676">
    <property type="term" value="F:nucleic acid binding"/>
    <property type="evidence" value="ECO:0007669"/>
    <property type="project" value="InterPro"/>
</dbReference>
<keyword evidence="3" id="KW-1185">Reference proteome</keyword>
<dbReference type="RefSeq" id="WP_202763353.1">
    <property type="nucleotide sequence ID" value="NZ_CAESAQ020000078.1"/>
</dbReference>
<evidence type="ECO:0000313" key="2">
    <source>
        <dbReference type="EMBL" id="CAB5504519.1"/>
    </source>
</evidence>
<dbReference type="EMBL" id="CAESAQ020000078">
    <property type="protein sequence ID" value="CAB5504519.1"/>
    <property type="molecule type" value="Genomic_DNA"/>
</dbReference>
<dbReference type="InterPro" id="IPR003615">
    <property type="entry name" value="HNH_nuc"/>
</dbReference>